<protein>
    <submittedName>
        <fullName evidence="2">Uncharacterized protein</fullName>
    </submittedName>
</protein>
<name>A0A5C8G982_9SPIR</name>
<dbReference type="EMBL" id="SAYJ01000009">
    <property type="protein sequence ID" value="TXJ58503.1"/>
    <property type="molecule type" value="Genomic_DNA"/>
</dbReference>
<sequence length="150" mass="16650">MKNIKTIFTYMVVGDLVAALSISCKSNEAPETQALGETSSNHPSEGTYTNSSGGSATVIINNGICTITGKGTDFYDNNDSQPFSITVTKWWYYYGTPNDLFAGSPYEKSEATINFPTEDYFHVFYNRIGDGNLFISFGPEGKRYDTYYLN</sequence>
<organism evidence="2 3">
    <name type="scientific">Brachyspira aalborgi</name>
    <dbReference type="NCBI Taxonomy" id="29522"/>
    <lineage>
        <taxon>Bacteria</taxon>
        <taxon>Pseudomonadati</taxon>
        <taxon>Spirochaetota</taxon>
        <taxon>Spirochaetia</taxon>
        <taxon>Brachyspirales</taxon>
        <taxon>Brachyspiraceae</taxon>
        <taxon>Brachyspira</taxon>
    </lineage>
</organism>
<dbReference type="RefSeq" id="WP_147528058.1">
    <property type="nucleotide sequence ID" value="NZ_SAYJ01000009.1"/>
</dbReference>
<dbReference type="AlphaFoldDB" id="A0A5C8G982"/>
<reference evidence="2 3" key="1">
    <citation type="journal article" date="1992" name="Lakartidningen">
        <title>[Penicillin V and not amoxicillin is the first choice preparation in acute otitis].</title>
        <authorList>
            <person name="Kamme C."/>
            <person name="Lundgren K."/>
            <person name="Prellner K."/>
        </authorList>
    </citation>
    <scope>NUCLEOTIDE SEQUENCE [LARGE SCALE GENOMIC DNA]</scope>
    <source>
        <strain evidence="2 3">PC2777IV</strain>
    </source>
</reference>
<gene>
    <name evidence="2" type="ORF">EPJ67_01995</name>
</gene>
<feature type="region of interest" description="Disordered" evidence="1">
    <location>
        <begin position="31"/>
        <end position="50"/>
    </location>
</feature>
<accession>A0A5C8G982</accession>
<proteinExistence type="predicted"/>
<evidence type="ECO:0000313" key="2">
    <source>
        <dbReference type="EMBL" id="TXJ58503.1"/>
    </source>
</evidence>
<evidence type="ECO:0000313" key="3">
    <source>
        <dbReference type="Proteomes" id="UP000325013"/>
    </source>
</evidence>
<evidence type="ECO:0000256" key="1">
    <source>
        <dbReference type="SAM" id="MobiDB-lite"/>
    </source>
</evidence>
<dbReference type="OrthoDB" id="309670at2"/>
<comment type="caution">
    <text evidence="2">The sequence shown here is derived from an EMBL/GenBank/DDBJ whole genome shotgun (WGS) entry which is preliminary data.</text>
</comment>
<dbReference type="Proteomes" id="UP000325013">
    <property type="component" value="Unassembled WGS sequence"/>
</dbReference>